<keyword evidence="1" id="KW-0472">Membrane</keyword>
<dbReference type="EMBL" id="HG670306">
    <property type="protein sequence ID" value="CDM81898.1"/>
    <property type="molecule type" value="Genomic_DNA"/>
</dbReference>
<dbReference type="HOGENOM" id="CLU_2532104_0_0_1"/>
<evidence type="ECO:0000259" key="2">
    <source>
        <dbReference type="Pfam" id="PF06925"/>
    </source>
</evidence>
<feature type="domain" description="Diacylglycerol glucosyltransferase N-terminal" evidence="2">
    <location>
        <begin position="1"/>
        <end position="42"/>
    </location>
</feature>
<organism evidence="3">
    <name type="scientific">Triticum aestivum</name>
    <name type="common">Wheat</name>
    <dbReference type="NCBI Taxonomy" id="4565"/>
    <lineage>
        <taxon>Eukaryota</taxon>
        <taxon>Viridiplantae</taxon>
        <taxon>Streptophyta</taxon>
        <taxon>Embryophyta</taxon>
        <taxon>Tracheophyta</taxon>
        <taxon>Spermatophyta</taxon>
        <taxon>Magnoliopsida</taxon>
        <taxon>Liliopsida</taxon>
        <taxon>Poales</taxon>
        <taxon>Poaceae</taxon>
        <taxon>BOP clade</taxon>
        <taxon>Pooideae</taxon>
        <taxon>Triticodae</taxon>
        <taxon>Triticeae</taxon>
        <taxon>Triticinae</taxon>
        <taxon>Triticum</taxon>
    </lineage>
</organism>
<dbReference type="GO" id="GO:0016758">
    <property type="term" value="F:hexosyltransferase activity"/>
    <property type="evidence" value="ECO:0007669"/>
    <property type="project" value="InterPro"/>
</dbReference>
<dbReference type="GO" id="GO:0009247">
    <property type="term" value="P:glycolipid biosynthetic process"/>
    <property type="evidence" value="ECO:0007669"/>
    <property type="project" value="InterPro"/>
</dbReference>
<reference evidence="3" key="1">
    <citation type="journal article" date="2014" name="Science">
        <title>Structural and functional partitioning of bread wheat chromosome 3B.</title>
        <authorList>
            <person name="Choulet F."/>
            <person name="Alberti A."/>
            <person name="Theil S."/>
            <person name="Glover N."/>
            <person name="Barbe V."/>
            <person name="Daron J."/>
            <person name="Pingault L."/>
            <person name="Sourdille P."/>
            <person name="Couloux A."/>
            <person name="Paux E."/>
            <person name="Leroy P."/>
            <person name="Mangenot S."/>
            <person name="Guilhot N."/>
            <person name="Le Gouis J."/>
            <person name="Balfourier F."/>
            <person name="Alaux M."/>
            <person name="Jamilloux V."/>
            <person name="Poulain J."/>
            <person name="Durand C."/>
            <person name="Bellec A."/>
            <person name="Gaspin C."/>
            <person name="Safar J."/>
            <person name="Dolezel J."/>
            <person name="Rogers J."/>
            <person name="Vandepoele K."/>
            <person name="Aury J.M."/>
            <person name="Mayer K."/>
            <person name="Berges H."/>
            <person name="Quesneville H."/>
            <person name="Wincker P."/>
            <person name="Feuillet C."/>
        </authorList>
    </citation>
    <scope>NUCLEOTIDE SEQUENCE</scope>
</reference>
<dbReference type="Pfam" id="PF06925">
    <property type="entry name" value="MGDG_synth"/>
    <property type="match status" value="1"/>
</dbReference>
<protein>
    <recommendedName>
        <fullName evidence="2">Diacylglycerol glucosyltransferase N-terminal domain-containing protein</fullName>
    </recommendedName>
</protein>
<name>A0A077RXN4_WHEAT</name>
<feature type="transmembrane region" description="Helical" evidence="1">
    <location>
        <begin position="55"/>
        <end position="76"/>
    </location>
</feature>
<keyword evidence="1" id="KW-1133">Transmembrane helix</keyword>
<gene>
    <name evidence="3" type="ORF">TRAES_3BF110200060CFD_c1</name>
</gene>
<evidence type="ECO:0000256" key="1">
    <source>
        <dbReference type="SAM" id="Phobius"/>
    </source>
</evidence>
<accession>A0A077RXN4</accession>
<dbReference type="AlphaFoldDB" id="A0A077RXN4"/>
<dbReference type="InterPro" id="IPR009695">
    <property type="entry name" value="Diacylglyc_glucosyltr_N"/>
</dbReference>
<proteinExistence type="predicted"/>
<evidence type="ECO:0000313" key="3">
    <source>
        <dbReference type="EMBL" id="CDM81898.1"/>
    </source>
</evidence>
<keyword evidence="1" id="KW-0812">Transmembrane</keyword>
<dbReference type="GO" id="GO:0016020">
    <property type="term" value="C:membrane"/>
    <property type="evidence" value="ECO:0007669"/>
    <property type="project" value="GOC"/>
</dbReference>
<sequence>MESSYKFMVKHVQLWKVAFDGTSPRFSHNFYHAALASLYAKYVQIASLPLTAHQFHFTVTATFFLLDLLTHIVGIVNKQMNNST</sequence>